<keyword evidence="4" id="KW-0449">Lipoprotein</keyword>
<sequence>MLQIWDTAGQERFSRVSAFFRAADAAVLMYDVTALETLFALSKWWAELKDKAPVREEEHPSSPPDNSCTTTHIIFEAVDFANIFVGLQYGREHVPSAGKAIVHIPLRHDLHLFQLNYKSAARLSLRACASKMDANAQVFAASVLRPLPLLHPLTARTSTCLRSYACPSSPTIPTPPTRIQERWTCRRQLVACAYDPGAAVRFPICEGACPLRIDTSERLLYMFCVYSTFHPLHVSTADVLMRTPASGVRLPFAPASSWEPWQRDWDRALETCYGRALVRMVLVYVQPDVLKSRLAGCEDTSMTTVPPRAHGEIASRLAFSVHLASGARRRLVQHASLPHLAFRPSWTLADLATAHACRRMGLSLSLPFLRPPLHASIAGTGLPEERITRGRAGSVRQEVAAPSLGGRGGQRPLGTSGLVEGLPCLVLDDMIRLPPLAVGMYTRLPRAPLASLLSAALDPPSCNPRLRSDGHLPSSAFLLSLMRHRYDRALGMLIQLQYSSTVSLVWGIRDEFAAGRGVSTIGRDYWALLCALRVQLSSIYIRARPRCEFHGLRGVEAMGEL</sequence>
<comment type="caution">
    <text evidence="5">The sequence shown here is derived from an EMBL/GenBank/DDBJ whole genome shotgun (WGS) entry which is preliminary data.</text>
</comment>
<dbReference type="Proteomes" id="UP000620124">
    <property type="component" value="Unassembled WGS sequence"/>
</dbReference>
<dbReference type="InterPro" id="IPR001806">
    <property type="entry name" value="Small_GTPase"/>
</dbReference>
<evidence type="ECO:0000256" key="2">
    <source>
        <dbReference type="ARBA" id="ARBA00022741"/>
    </source>
</evidence>
<proteinExistence type="inferred from homology"/>
<evidence type="ECO:0000313" key="5">
    <source>
        <dbReference type="EMBL" id="KAF7368540.1"/>
    </source>
</evidence>
<evidence type="ECO:0000256" key="1">
    <source>
        <dbReference type="ARBA" id="ARBA00006270"/>
    </source>
</evidence>
<comment type="similarity">
    <text evidence="1">Belongs to the small GTPase superfamily. Rab family.</text>
</comment>
<evidence type="ECO:0000256" key="3">
    <source>
        <dbReference type="ARBA" id="ARBA00023134"/>
    </source>
</evidence>
<dbReference type="Gene3D" id="3.40.50.300">
    <property type="entry name" value="P-loop containing nucleotide triphosphate hydrolases"/>
    <property type="match status" value="1"/>
</dbReference>
<keyword evidence="6" id="KW-1185">Reference proteome</keyword>
<evidence type="ECO:0000313" key="6">
    <source>
        <dbReference type="Proteomes" id="UP000620124"/>
    </source>
</evidence>
<evidence type="ECO:0000256" key="4">
    <source>
        <dbReference type="ARBA" id="ARBA00023289"/>
    </source>
</evidence>
<dbReference type="PANTHER" id="PTHR47981">
    <property type="entry name" value="RAB FAMILY"/>
    <property type="match status" value="1"/>
</dbReference>
<protein>
    <submittedName>
        <fullName evidence="5">Ras-domain-containing protein</fullName>
    </submittedName>
</protein>
<dbReference type="OrthoDB" id="9989112at2759"/>
<dbReference type="EMBL" id="JACAZI010000002">
    <property type="protein sequence ID" value="KAF7368540.1"/>
    <property type="molecule type" value="Genomic_DNA"/>
</dbReference>
<accession>A0A8H6Z3C1</accession>
<dbReference type="InterPro" id="IPR027417">
    <property type="entry name" value="P-loop_NTPase"/>
</dbReference>
<dbReference type="SUPFAM" id="SSF52540">
    <property type="entry name" value="P-loop containing nucleoside triphosphate hydrolases"/>
    <property type="match status" value="1"/>
</dbReference>
<gene>
    <name evidence="5" type="ORF">MVEN_00177300</name>
</gene>
<dbReference type="GO" id="GO:0003924">
    <property type="term" value="F:GTPase activity"/>
    <property type="evidence" value="ECO:0007669"/>
    <property type="project" value="InterPro"/>
</dbReference>
<keyword evidence="2" id="KW-0547">Nucleotide-binding</keyword>
<keyword evidence="4" id="KW-0636">Prenylation</keyword>
<reference evidence="5" key="1">
    <citation type="submission" date="2020-05" db="EMBL/GenBank/DDBJ databases">
        <title>Mycena genomes resolve the evolution of fungal bioluminescence.</title>
        <authorList>
            <person name="Tsai I.J."/>
        </authorList>
    </citation>
    <scope>NUCLEOTIDE SEQUENCE</scope>
    <source>
        <strain evidence="5">CCC161011</strain>
    </source>
</reference>
<dbReference type="AlphaFoldDB" id="A0A8H6Z3C1"/>
<dbReference type="GO" id="GO:0005525">
    <property type="term" value="F:GTP binding"/>
    <property type="evidence" value="ECO:0007669"/>
    <property type="project" value="UniProtKB-KW"/>
</dbReference>
<dbReference type="PANTHER" id="PTHR47981:SF20">
    <property type="entry name" value="RAS-RELATED PROTEIN RAB-7A"/>
    <property type="match status" value="1"/>
</dbReference>
<keyword evidence="3" id="KW-0342">GTP-binding</keyword>
<organism evidence="5 6">
    <name type="scientific">Mycena venus</name>
    <dbReference type="NCBI Taxonomy" id="2733690"/>
    <lineage>
        <taxon>Eukaryota</taxon>
        <taxon>Fungi</taxon>
        <taxon>Dikarya</taxon>
        <taxon>Basidiomycota</taxon>
        <taxon>Agaricomycotina</taxon>
        <taxon>Agaricomycetes</taxon>
        <taxon>Agaricomycetidae</taxon>
        <taxon>Agaricales</taxon>
        <taxon>Marasmiineae</taxon>
        <taxon>Mycenaceae</taxon>
        <taxon>Mycena</taxon>
    </lineage>
</organism>
<dbReference type="Pfam" id="PF00071">
    <property type="entry name" value="Ras"/>
    <property type="match status" value="1"/>
</dbReference>
<name>A0A8H6Z3C1_9AGAR</name>